<feature type="region of interest" description="Disordered" evidence="1">
    <location>
        <begin position="29"/>
        <end position="52"/>
    </location>
</feature>
<keyword evidence="3" id="KW-1185">Reference proteome</keyword>
<dbReference type="InParanoid" id="E2C6A4"/>
<organism evidence="3">
    <name type="scientific">Harpegnathos saltator</name>
    <name type="common">Jerdon's jumping ant</name>
    <dbReference type="NCBI Taxonomy" id="610380"/>
    <lineage>
        <taxon>Eukaryota</taxon>
        <taxon>Metazoa</taxon>
        <taxon>Ecdysozoa</taxon>
        <taxon>Arthropoda</taxon>
        <taxon>Hexapoda</taxon>
        <taxon>Insecta</taxon>
        <taxon>Pterygota</taxon>
        <taxon>Neoptera</taxon>
        <taxon>Endopterygota</taxon>
        <taxon>Hymenoptera</taxon>
        <taxon>Apocrita</taxon>
        <taxon>Aculeata</taxon>
        <taxon>Formicoidea</taxon>
        <taxon>Formicidae</taxon>
        <taxon>Ponerinae</taxon>
        <taxon>Ponerini</taxon>
        <taxon>Harpegnathos</taxon>
    </lineage>
</organism>
<protein>
    <submittedName>
        <fullName evidence="2">Uncharacterized protein</fullName>
    </submittedName>
</protein>
<gene>
    <name evidence="2" type="ORF">EAI_17035</name>
</gene>
<evidence type="ECO:0000313" key="3">
    <source>
        <dbReference type="Proteomes" id="UP000008237"/>
    </source>
</evidence>
<dbReference type="AlphaFoldDB" id="E2C6A4"/>
<dbReference type="EMBL" id="GL453018">
    <property type="protein sequence ID" value="EFN76525.1"/>
    <property type="molecule type" value="Genomic_DNA"/>
</dbReference>
<evidence type="ECO:0000256" key="1">
    <source>
        <dbReference type="SAM" id="MobiDB-lite"/>
    </source>
</evidence>
<accession>E2C6A4</accession>
<evidence type="ECO:0000313" key="2">
    <source>
        <dbReference type="EMBL" id="EFN76525.1"/>
    </source>
</evidence>
<dbReference type="Proteomes" id="UP000008237">
    <property type="component" value="Unassembled WGS sequence"/>
</dbReference>
<name>E2C6A4_HARSA</name>
<proteinExistence type="predicted"/>
<reference evidence="2 3" key="1">
    <citation type="journal article" date="2010" name="Science">
        <title>Genomic comparison of the ants Camponotus floridanus and Harpegnathos saltator.</title>
        <authorList>
            <person name="Bonasio R."/>
            <person name="Zhang G."/>
            <person name="Ye C."/>
            <person name="Mutti N.S."/>
            <person name="Fang X."/>
            <person name="Qin N."/>
            <person name="Donahue G."/>
            <person name="Yang P."/>
            <person name="Li Q."/>
            <person name="Li C."/>
            <person name="Zhang P."/>
            <person name="Huang Z."/>
            <person name="Berger S.L."/>
            <person name="Reinberg D."/>
            <person name="Wang J."/>
            <person name="Liebig J."/>
        </authorList>
    </citation>
    <scope>NUCLEOTIDE SEQUENCE [LARGE SCALE GENOMIC DNA]</scope>
    <source>
        <strain evidence="2 3">R22 G/1</strain>
    </source>
</reference>
<sequence>MCGGEEAWTAAVSFCETVMSQKETTEWGRRPYQGCGEQHRGGQSPLGVEGRDIGEDSHRVIEEGRIEDRGKKWSKERNWRYRLRGSLAQGHSVRRQELRSEQKDLVTEKVIEIRVLSYRTFDVVGVPQYRVRCIALIEYRVPPLSGLAYRADEDIVEREEERERAKESRLECDEGGYRKAFVIFRKDVRLGPGKMVGVRYYLQQQLREEQEAVLVP</sequence>